<dbReference type="InterPro" id="IPR004680">
    <property type="entry name" value="Cit_transptr-like_dom"/>
</dbReference>
<proteinExistence type="predicted"/>
<dbReference type="GO" id="GO:0005886">
    <property type="term" value="C:plasma membrane"/>
    <property type="evidence" value="ECO:0007669"/>
    <property type="project" value="UniProtKB-SubCell"/>
</dbReference>
<dbReference type="EMBL" id="DVNZ01000092">
    <property type="protein sequence ID" value="HIU94078.1"/>
    <property type="molecule type" value="Genomic_DNA"/>
</dbReference>
<feature type="transmembrane region" description="Helical" evidence="7">
    <location>
        <begin position="357"/>
        <end position="379"/>
    </location>
</feature>
<dbReference type="PANTHER" id="PTHR43302">
    <property type="entry name" value="TRANSPORTER ARSB-RELATED"/>
    <property type="match status" value="1"/>
</dbReference>
<comment type="subcellular location">
    <subcellularLocation>
        <location evidence="1">Cell membrane</location>
        <topology evidence="1">Multi-pass membrane protein</topology>
    </subcellularLocation>
</comment>
<evidence type="ECO:0000256" key="7">
    <source>
        <dbReference type="SAM" id="Phobius"/>
    </source>
</evidence>
<feature type="transmembrane region" description="Helical" evidence="7">
    <location>
        <begin position="321"/>
        <end position="345"/>
    </location>
</feature>
<evidence type="ECO:0000259" key="8">
    <source>
        <dbReference type="Pfam" id="PF03600"/>
    </source>
</evidence>
<evidence type="ECO:0000256" key="3">
    <source>
        <dbReference type="ARBA" id="ARBA00022475"/>
    </source>
</evidence>
<evidence type="ECO:0000256" key="4">
    <source>
        <dbReference type="ARBA" id="ARBA00022692"/>
    </source>
</evidence>
<evidence type="ECO:0000256" key="2">
    <source>
        <dbReference type="ARBA" id="ARBA00022448"/>
    </source>
</evidence>
<gene>
    <name evidence="9" type="ORF">IAD24_02855</name>
</gene>
<dbReference type="GO" id="GO:0055085">
    <property type="term" value="P:transmembrane transport"/>
    <property type="evidence" value="ECO:0007669"/>
    <property type="project" value="InterPro"/>
</dbReference>
<keyword evidence="6 7" id="KW-0472">Membrane</keyword>
<feature type="transmembrane region" description="Helical" evidence="7">
    <location>
        <begin position="168"/>
        <end position="192"/>
    </location>
</feature>
<evidence type="ECO:0000256" key="5">
    <source>
        <dbReference type="ARBA" id="ARBA00022989"/>
    </source>
</evidence>
<feature type="transmembrane region" description="Helical" evidence="7">
    <location>
        <begin position="286"/>
        <end position="309"/>
    </location>
</feature>
<feature type="transmembrane region" description="Helical" evidence="7">
    <location>
        <begin position="87"/>
        <end position="113"/>
    </location>
</feature>
<dbReference type="Proteomes" id="UP000824128">
    <property type="component" value="Unassembled WGS sequence"/>
</dbReference>
<dbReference type="Pfam" id="PF03600">
    <property type="entry name" value="CitMHS"/>
    <property type="match status" value="1"/>
</dbReference>
<feature type="transmembrane region" description="Helical" evidence="7">
    <location>
        <begin position="257"/>
        <end position="274"/>
    </location>
</feature>
<name>A0A9D1N2M5_9FIRM</name>
<comment type="caution">
    <text evidence="9">The sequence shown here is derived from an EMBL/GenBank/DDBJ whole genome shotgun (WGS) entry which is preliminary data.</text>
</comment>
<keyword evidence="5 7" id="KW-1133">Transmembrane helix</keyword>
<reference evidence="9" key="1">
    <citation type="submission" date="2020-10" db="EMBL/GenBank/DDBJ databases">
        <authorList>
            <person name="Gilroy R."/>
        </authorList>
    </citation>
    <scope>NUCLEOTIDE SEQUENCE</scope>
    <source>
        <strain evidence="9">ChiGjej2B2-16831</strain>
    </source>
</reference>
<feature type="domain" description="Citrate transporter-like" evidence="8">
    <location>
        <begin position="28"/>
        <end position="311"/>
    </location>
</feature>
<accession>A0A9D1N2M5</accession>
<keyword evidence="2" id="KW-0813">Transport</keyword>
<evidence type="ECO:0000256" key="6">
    <source>
        <dbReference type="ARBA" id="ARBA00023136"/>
    </source>
</evidence>
<organism evidence="9 10">
    <name type="scientific">Candidatus Aphodomorpha intestinavium</name>
    <dbReference type="NCBI Taxonomy" id="2840672"/>
    <lineage>
        <taxon>Bacteria</taxon>
        <taxon>Bacillati</taxon>
        <taxon>Bacillota</taxon>
        <taxon>Clostridia</taxon>
        <taxon>Eubacteriales</taxon>
        <taxon>Candidatus Aphodomorpha</taxon>
    </lineage>
</organism>
<feature type="transmembrane region" description="Helical" evidence="7">
    <location>
        <begin position="213"/>
        <end position="245"/>
    </location>
</feature>
<dbReference type="AlphaFoldDB" id="A0A9D1N2M5"/>
<dbReference type="PANTHER" id="PTHR43302:SF5">
    <property type="entry name" value="TRANSPORTER ARSB-RELATED"/>
    <property type="match status" value="1"/>
</dbReference>
<sequence length="380" mass="40349">MREQPRKQWFRCLLRRARNEAVLCASFAAALLSALFVPPDAAYLTYIDLRVLCLLFALMAVVQGVSRCGLFDVLSQRLLGGERTLRALSLLLVLLPFFISMLMTNDVALIALVPFTLFLLRQAEAEALAVRVCVLQAVAANLGSMATPIGNPQNLYLHAHYALSAGQFFGTVLPLAAVSLAALAAAALLIAPPRGRVHVAFAQPARIADGRRLAAYAALLLLCLLAVFRLVHFAIAAGAALLLLLLCDRPLLRRIDYSLLLTFCCFFIFSGNLGRIPAVRALLESLLARSTLLCAAAASQCISNVPAAILLSGFTGDWRGLLAGVNVGGLGTPVASLASLIALRLYLKEPGARAGRFLGVFALANAAGLLLLLPLAALLA</sequence>
<evidence type="ECO:0000313" key="9">
    <source>
        <dbReference type="EMBL" id="HIU94078.1"/>
    </source>
</evidence>
<evidence type="ECO:0000256" key="1">
    <source>
        <dbReference type="ARBA" id="ARBA00004651"/>
    </source>
</evidence>
<keyword evidence="4 7" id="KW-0812">Transmembrane</keyword>
<protein>
    <submittedName>
        <fullName evidence="9">Citrate transporter</fullName>
    </submittedName>
</protein>
<feature type="transmembrane region" description="Helical" evidence="7">
    <location>
        <begin position="21"/>
        <end position="37"/>
    </location>
</feature>
<reference evidence="9" key="2">
    <citation type="journal article" date="2021" name="PeerJ">
        <title>Extensive microbial diversity within the chicken gut microbiome revealed by metagenomics and culture.</title>
        <authorList>
            <person name="Gilroy R."/>
            <person name="Ravi A."/>
            <person name="Getino M."/>
            <person name="Pursley I."/>
            <person name="Horton D.L."/>
            <person name="Alikhan N.F."/>
            <person name="Baker D."/>
            <person name="Gharbi K."/>
            <person name="Hall N."/>
            <person name="Watson M."/>
            <person name="Adriaenssens E.M."/>
            <person name="Foster-Nyarko E."/>
            <person name="Jarju S."/>
            <person name="Secka A."/>
            <person name="Antonio M."/>
            <person name="Oren A."/>
            <person name="Chaudhuri R.R."/>
            <person name="La Ragione R."/>
            <person name="Hildebrand F."/>
            <person name="Pallen M.J."/>
        </authorList>
    </citation>
    <scope>NUCLEOTIDE SEQUENCE</scope>
    <source>
        <strain evidence="9">ChiGjej2B2-16831</strain>
    </source>
</reference>
<keyword evidence="3" id="KW-1003">Cell membrane</keyword>
<evidence type="ECO:0000313" key="10">
    <source>
        <dbReference type="Proteomes" id="UP000824128"/>
    </source>
</evidence>